<comment type="subcellular location">
    <subcellularLocation>
        <location evidence="1">Cell outer membrane</location>
    </subcellularLocation>
</comment>
<dbReference type="CDD" id="cd08977">
    <property type="entry name" value="SusD"/>
    <property type="match status" value="1"/>
</dbReference>
<evidence type="ECO:0000313" key="9">
    <source>
        <dbReference type="Proteomes" id="UP000033054"/>
    </source>
</evidence>
<evidence type="ECO:0000256" key="1">
    <source>
        <dbReference type="ARBA" id="ARBA00004442"/>
    </source>
</evidence>
<dbReference type="GO" id="GO:0009279">
    <property type="term" value="C:cell outer membrane"/>
    <property type="evidence" value="ECO:0007669"/>
    <property type="project" value="UniProtKB-SubCell"/>
</dbReference>
<dbReference type="PROSITE" id="PS51257">
    <property type="entry name" value="PROKAR_LIPOPROTEIN"/>
    <property type="match status" value="1"/>
</dbReference>
<dbReference type="OrthoDB" id="691907at2"/>
<keyword evidence="4" id="KW-0472">Membrane</keyword>
<dbReference type="STRING" id="1379870.SD10_25845"/>
<comment type="similarity">
    <text evidence="2">Belongs to the SusD family.</text>
</comment>
<dbReference type="RefSeq" id="WP_046578003.1">
    <property type="nucleotide sequence ID" value="NZ_CP010429.1"/>
</dbReference>
<evidence type="ECO:0000259" key="7">
    <source>
        <dbReference type="Pfam" id="PF14322"/>
    </source>
</evidence>
<dbReference type="InterPro" id="IPR011990">
    <property type="entry name" value="TPR-like_helical_dom_sf"/>
</dbReference>
<evidence type="ECO:0000259" key="6">
    <source>
        <dbReference type="Pfam" id="PF07980"/>
    </source>
</evidence>
<evidence type="ECO:0000256" key="2">
    <source>
        <dbReference type="ARBA" id="ARBA00006275"/>
    </source>
</evidence>
<organism evidence="8 9">
    <name type="scientific">Spirosoma radiotolerans</name>
    <dbReference type="NCBI Taxonomy" id="1379870"/>
    <lineage>
        <taxon>Bacteria</taxon>
        <taxon>Pseudomonadati</taxon>
        <taxon>Bacteroidota</taxon>
        <taxon>Cytophagia</taxon>
        <taxon>Cytophagales</taxon>
        <taxon>Cytophagaceae</taxon>
        <taxon>Spirosoma</taxon>
    </lineage>
</organism>
<dbReference type="Proteomes" id="UP000033054">
    <property type="component" value="Chromosome"/>
</dbReference>
<feature type="domain" description="SusD-like N-terminal" evidence="7">
    <location>
        <begin position="101"/>
        <end position="221"/>
    </location>
</feature>
<dbReference type="PATRIC" id="fig|1379870.5.peg.5586"/>
<gene>
    <name evidence="8" type="ORF">SD10_25845</name>
</gene>
<protein>
    <submittedName>
        <fullName evidence="8">Carbohydrate-binding protein SusD</fullName>
    </submittedName>
</protein>
<evidence type="ECO:0000256" key="5">
    <source>
        <dbReference type="ARBA" id="ARBA00023237"/>
    </source>
</evidence>
<keyword evidence="9" id="KW-1185">Reference proteome</keyword>
<dbReference type="EMBL" id="CP010429">
    <property type="protein sequence ID" value="AKD57812.1"/>
    <property type="molecule type" value="Genomic_DNA"/>
</dbReference>
<feature type="domain" description="RagB/SusD" evidence="6">
    <location>
        <begin position="261"/>
        <end position="511"/>
    </location>
</feature>
<evidence type="ECO:0000256" key="4">
    <source>
        <dbReference type="ARBA" id="ARBA00023136"/>
    </source>
</evidence>
<dbReference type="HOGENOM" id="CLU_015553_1_4_10"/>
<sequence length="511" mass="57077">MKSTYWTTGIVAMGLFFGCSTSSLDKVNPNQVITDNYYKTSDELLKGVNSVYAVWQSANLTGREWFFLNDLRSDDVATGGGQLEAPRSQILIGAQNPTNPVAFSVWNGLYRTIHRANVVIDNGPAVKDNPTLAKRVVAEAKFLRALAYFDLVTLWGAVPLYTDYVTEVNGTKAKSSVDEIYTLLTTDLLAAQTDLPASFSGADLGRATKGAAQALLARVYMQKGDYASAKTQLQSIISSGLYKLTDEYTDNFIEETEFNSESIFEIGFSLIGGFNWDADGNDNGANENMTRSQEYSAIGWRNLIPSESLLAEYEHTAKGDAKTDPRLKYNFYFIGDTYNNGLNTLMDSQVQGNTSIFNGTAQKISWRKYTAMYKNNETFYTSGINMRLIRYAEVLLMMAETENETGNSANAIALLNQVRARKSVAMPAYPTAKYPVNSKDEVLRAVMHEKRVEQAGEQIRNRDILRWRAQNKFKTDPIPYFAKGKQELLPIPQQELDNNSKLTQKDQNPGY</sequence>
<dbReference type="KEGG" id="srd:SD10_25845"/>
<keyword evidence="5" id="KW-0998">Cell outer membrane</keyword>
<dbReference type="InterPro" id="IPR012944">
    <property type="entry name" value="SusD_RagB_dom"/>
</dbReference>
<evidence type="ECO:0000313" key="8">
    <source>
        <dbReference type="EMBL" id="AKD57812.1"/>
    </source>
</evidence>
<dbReference type="Gene3D" id="1.25.40.390">
    <property type="match status" value="1"/>
</dbReference>
<accession>A0A0E3V9N3</accession>
<evidence type="ECO:0000256" key="3">
    <source>
        <dbReference type="ARBA" id="ARBA00022729"/>
    </source>
</evidence>
<name>A0A0E3V9N3_9BACT</name>
<dbReference type="Pfam" id="PF07980">
    <property type="entry name" value="SusD_RagB"/>
    <property type="match status" value="1"/>
</dbReference>
<dbReference type="Pfam" id="PF14322">
    <property type="entry name" value="SusD-like_3"/>
    <property type="match status" value="1"/>
</dbReference>
<keyword evidence="3" id="KW-0732">Signal</keyword>
<reference evidence="8 9" key="1">
    <citation type="journal article" date="2014" name="Curr. Microbiol.">
        <title>Spirosoma radiotolerans sp. nov., a gamma-radiation-resistant bacterium isolated from gamma ray-irradiated soil.</title>
        <authorList>
            <person name="Lee J.J."/>
            <person name="Srinivasan S."/>
            <person name="Lim S."/>
            <person name="Joe M."/>
            <person name="Im S."/>
            <person name="Bae S.I."/>
            <person name="Park K.R."/>
            <person name="Han J.H."/>
            <person name="Park S.H."/>
            <person name="Joo B.M."/>
            <person name="Park S.J."/>
            <person name="Kim M.K."/>
        </authorList>
    </citation>
    <scope>NUCLEOTIDE SEQUENCE [LARGE SCALE GENOMIC DNA]</scope>
    <source>
        <strain evidence="8 9">DG5A</strain>
    </source>
</reference>
<dbReference type="AlphaFoldDB" id="A0A0E3V9N3"/>
<proteinExistence type="inferred from homology"/>
<dbReference type="InterPro" id="IPR033985">
    <property type="entry name" value="SusD-like_N"/>
</dbReference>
<dbReference type="SUPFAM" id="SSF48452">
    <property type="entry name" value="TPR-like"/>
    <property type="match status" value="1"/>
</dbReference>